<dbReference type="Proteomes" id="UP000253061">
    <property type="component" value="Unassembled WGS sequence"/>
</dbReference>
<dbReference type="Pfam" id="PF13649">
    <property type="entry name" value="Methyltransf_25"/>
    <property type="match status" value="1"/>
</dbReference>
<feature type="domain" description="Methyltransferase" evidence="1">
    <location>
        <begin position="62"/>
        <end position="151"/>
    </location>
</feature>
<dbReference type="EMBL" id="JPWB01000005">
    <property type="protein sequence ID" value="RCK21498.1"/>
    <property type="molecule type" value="Genomic_DNA"/>
</dbReference>
<gene>
    <name evidence="2" type="ORF">TH6_12890</name>
</gene>
<sequence length="207" mass="22404">MGTENPLLTRAYALAGDRDDIRAVYADWAESYDDDTLIGMGYVAPAIAAETLASEISSTDRVLDAGCGTGLVGKELHEQCEPTIDGVDLSADMLKKARQKGVYDALETADLTQKLDIKDDAYDGVISVGVFTSGHVGPSAMNELVRVIKPGAPAVITVHEKVWDKDGYADHLEQMEQDGIAKIREIREAPYHQKEGYSCKLCILEAA</sequence>
<dbReference type="InterPro" id="IPR041698">
    <property type="entry name" value="Methyltransf_25"/>
</dbReference>
<organism evidence="2 3">
    <name type="scientific">Thalassospira profundimaris</name>
    <dbReference type="NCBI Taxonomy" id="502049"/>
    <lineage>
        <taxon>Bacteria</taxon>
        <taxon>Pseudomonadati</taxon>
        <taxon>Pseudomonadota</taxon>
        <taxon>Alphaproteobacteria</taxon>
        <taxon>Rhodospirillales</taxon>
        <taxon>Thalassospiraceae</taxon>
        <taxon>Thalassospira</taxon>
    </lineage>
</organism>
<dbReference type="InterPro" id="IPR029063">
    <property type="entry name" value="SAM-dependent_MTases_sf"/>
</dbReference>
<dbReference type="CDD" id="cd02440">
    <property type="entry name" value="AdoMet_MTases"/>
    <property type="match status" value="1"/>
</dbReference>
<dbReference type="PANTHER" id="PTHR43464">
    <property type="entry name" value="METHYLTRANSFERASE"/>
    <property type="match status" value="1"/>
</dbReference>
<evidence type="ECO:0000313" key="2">
    <source>
        <dbReference type="EMBL" id="RCK21498.1"/>
    </source>
</evidence>
<dbReference type="GO" id="GO:0032259">
    <property type="term" value="P:methylation"/>
    <property type="evidence" value="ECO:0007669"/>
    <property type="project" value="UniProtKB-KW"/>
</dbReference>
<evidence type="ECO:0000313" key="3">
    <source>
        <dbReference type="Proteomes" id="UP000253061"/>
    </source>
</evidence>
<dbReference type="PANTHER" id="PTHR43464:SF23">
    <property type="entry name" value="JUVENILE HORMONE ACID O-METHYLTRANSFERASE"/>
    <property type="match status" value="1"/>
</dbReference>
<proteinExistence type="predicted"/>
<accession>A0A367V8F2</accession>
<protein>
    <submittedName>
        <fullName evidence="2">Methyltransferase type 11</fullName>
    </submittedName>
</protein>
<evidence type="ECO:0000259" key="1">
    <source>
        <dbReference type="Pfam" id="PF13649"/>
    </source>
</evidence>
<name>A0A367V8F2_9PROT</name>
<dbReference type="AlphaFoldDB" id="A0A367V8F2"/>
<dbReference type="GO" id="GO:0010420">
    <property type="term" value="F:polyprenyldihydroxybenzoate methyltransferase activity"/>
    <property type="evidence" value="ECO:0007669"/>
    <property type="project" value="TreeGrafter"/>
</dbReference>
<reference evidence="2 3" key="1">
    <citation type="submission" date="2014-07" db="EMBL/GenBank/DDBJ databases">
        <title>Draft genome sequence of Thalassospira profundimaris R8-17.</title>
        <authorList>
            <person name="Lai Q."/>
            <person name="Shao Z."/>
        </authorList>
    </citation>
    <scope>NUCLEOTIDE SEQUENCE [LARGE SCALE GENOMIC DNA]</scope>
    <source>
        <strain evidence="2 3">R8-17</strain>
    </source>
</reference>
<dbReference type="Gene3D" id="3.40.50.150">
    <property type="entry name" value="Vaccinia Virus protein VP39"/>
    <property type="match status" value="1"/>
</dbReference>
<comment type="caution">
    <text evidence="2">The sequence shown here is derived from an EMBL/GenBank/DDBJ whole genome shotgun (WGS) entry which is preliminary data.</text>
</comment>
<keyword evidence="2" id="KW-0489">Methyltransferase</keyword>
<keyword evidence="2" id="KW-0808">Transferase</keyword>
<dbReference type="SUPFAM" id="SSF53335">
    <property type="entry name" value="S-adenosyl-L-methionine-dependent methyltransferases"/>
    <property type="match status" value="1"/>
</dbReference>
<dbReference type="RefSeq" id="WP_062955713.1">
    <property type="nucleotide sequence ID" value="NZ_JPWB01000005.1"/>
</dbReference>